<proteinExistence type="inferred from homology"/>
<keyword evidence="10 16" id="KW-0276">Fatty acid metabolism</keyword>
<keyword evidence="11 16" id="KW-0067">ATP-binding</keyword>
<feature type="binding site" evidence="17">
    <location>
        <position position="191"/>
    </location>
    <ligand>
        <name>Zn(2+)</name>
        <dbReference type="ChEBI" id="CHEBI:29105"/>
    </ligand>
</feature>
<comment type="subunit">
    <text evidence="5">Acetyl-CoA carboxylase is a heterotetramer composed of biotin carboxyl carrier protein (AccB), biotin carboxylase (AccC) and two subunits of ACCase subunit beta/alpha.</text>
</comment>
<feature type="binding site" evidence="17">
    <location>
        <position position="175"/>
    </location>
    <ligand>
        <name>Zn(2+)</name>
        <dbReference type="ChEBI" id="CHEBI:29105"/>
    </ligand>
</feature>
<dbReference type="GO" id="GO:0006633">
    <property type="term" value="P:fatty acid biosynthetic process"/>
    <property type="evidence" value="ECO:0007669"/>
    <property type="project" value="UniProtKB-KW"/>
</dbReference>
<evidence type="ECO:0000256" key="15">
    <source>
        <dbReference type="ARBA" id="ARBA00049152"/>
    </source>
</evidence>
<dbReference type="InterPro" id="IPR001095">
    <property type="entry name" value="Acetyl_CoA_COase_a_su"/>
</dbReference>
<evidence type="ECO:0000256" key="5">
    <source>
        <dbReference type="ARBA" id="ARBA00011664"/>
    </source>
</evidence>
<comment type="similarity">
    <text evidence="17">Belongs to the AccD/PCCB family.</text>
</comment>
<dbReference type="Gene3D" id="3.90.226.10">
    <property type="entry name" value="2-enoyl-CoA Hydratase, Chain A, domain 1"/>
    <property type="match status" value="2"/>
</dbReference>
<accession>A0A943YYG0</accession>
<keyword evidence="17" id="KW-0862">Zinc</keyword>
<dbReference type="Pfam" id="PF03255">
    <property type="entry name" value="ACCA"/>
    <property type="match status" value="1"/>
</dbReference>
<gene>
    <name evidence="16" type="primary">accA</name>
    <name evidence="17" type="synonym">accD</name>
    <name evidence="20" type="ORF">KH142_02355</name>
</gene>
<evidence type="ECO:0000313" key="21">
    <source>
        <dbReference type="Proteomes" id="UP000727506"/>
    </source>
</evidence>
<dbReference type="NCBIfam" id="NF041504">
    <property type="entry name" value="AccA_sub"/>
    <property type="match status" value="1"/>
</dbReference>
<dbReference type="AlphaFoldDB" id="A0A943YYG0"/>
<evidence type="ECO:0000256" key="11">
    <source>
        <dbReference type="ARBA" id="ARBA00022840"/>
    </source>
</evidence>
<comment type="similarity">
    <text evidence="16">Belongs to the AccA family.</text>
</comment>
<dbReference type="InterPro" id="IPR000438">
    <property type="entry name" value="Acetyl_CoA_COase_Trfase_b_su"/>
</dbReference>
<comment type="similarity">
    <text evidence="4">In the N-terminal section; belongs to the AccD/PCCB family.</text>
</comment>
<evidence type="ECO:0000256" key="8">
    <source>
        <dbReference type="ARBA" id="ARBA00022679"/>
    </source>
</evidence>
<keyword evidence="17" id="KW-0863">Zinc-finger</keyword>
<dbReference type="InterPro" id="IPR029045">
    <property type="entry name" value="ClpP/crotonase-like_dom_sf"/>
</dbReference>
<keyword evidence="9 16" id="KW-0547">Nucleotide-binding</keyword>
<feature type="binding site" evidence="17">
    <location>
        <position position="194"/>
    </location>
    <ligand>
        <name>Zn(2+)</name>
        <dbReference type="ChEBI" id="CHEBI:29105"/>
    </ligand>
</feature>
<comment type="function">
    <text evidence="14 17">Component of the acetyl coenzyme A carboxylase (ACC) complex. Biotin carboxylase (BC) catalyzes the carboxylation of biotin on its carrier protein (BCCP) and then the CO(2) group is transferred by the transcarboxylase to acetyl-CoA to form malonyl-CoA.</text>
</comment>
<dbReference type="GO" id="GO:0008270">
    <property type="term" value="F:zinc ion binding"/>
    <property type="evidence" value="ECO:0007669"/>
    <property type="project" value="UniProtKB-UniRule"/>
</dbReference>
<reference evidence="20" key="1">
    <citation type="submission" date="2021-02" db="EMBL/GenBank/DDBJ databases">
        <title>Infant gut strain persistence is associated with maternal origin, phylogeny, and functional potential including surface adhesion and iron acquisition.</title>
        <authorList>
            <person name="Lou Y.C."/>
        </authorList>
    </citation>
    <scope>NUCLEOTIDE SEQUENCE</scope>
    <source>
        <strain evidence="20">L2_039_000G1_dasL2_039_000G1_concoct_11</strain>
    </source>
</reference>
<dbReference type="GO" id="GO:0003989">
    <property type="term" value="F:acetyl-CoA carboxylase activity"/>
    <property type="evidence" value="ECO:0007669"/>
    <property type="project" value="InterPro"/>
</dbReference>
<keyword evidence="17" id="KW-0479">Metal-binding</keyword>
<comment type="catalytic activity">
    <reaction evidence="15 16">
        <text>N(6)-carboxybiotinyl-L-lysyl-[protein] + acetyl-CoA = N(6)-biotinyl-L-lysyl-[protein] + malonyl-CoA</text>
        <dbReference type="Rhea" id="RHEA:54728"/>
        <dbReference type="Rhea" id="RHEA-COMP:10505"/>
        <dbReference type="Rhea" id="RHEA-COMP:10506"/>
        <dbReference type="ChEBI" id="CHEBI:57288"/>
        <dbReference type="ChEBI" id="CHEBI:57384"/>
        <dbReference type="ChEBI" id="CHEBI:83144"/>
        <dbReference type="ChEBI" id="CHEBI:83145"/>
        <dbReference type="EC" id="2.1.3.15"/>
    </reaction>
</comment>
<dbReference type="HAMAP" id="MF_00823">
    <property type="entry name" value="AcetylCoA_CT_alpha"/>
    <property type="match status" value="1"/>
</dbReference>
<evidence type="ECO:0000259" key="18">
    <source>
        <dbReference type="PROSITE" id="PS50980"/>
    </source>
</evidence>
<dbReference type="GO" id="GO:2001295">
    <property type="term" value="P:malonyl-CoA biosynthetic process"/>
    <property type="evidence" value="ECO:0007669"/>
    <property type="project" value="UniProtKB-UniRule"/>
</dbReference>
<comment type="function">
    <text evidence="16">Component of the acetyl coenzyme A carboxylase (ACC) complex. First, biotin carboxylase catalyzes the carboxylation of biotin on its carrier protein (BCCP) and then the CO(2) group is transferred by the carboxyltransferase to acetyl-CoA to form malonyl-CoA.</text>
</comment>
<dbReference type="PROSITE" id="PS50980">
    <property type="entry name" value="COA_CT_NTER"/>
    <property type="match status" value="1"/>
</dbReference>
<comment type="cofactor">
    <cofactor evidence="17">
        <name>Zn(2+)</name>
        <dbReference type="ChEBI" id="CHEBI:29105"/>
    </cofactor>
    <text evidence="17">Binds 1 zinc ion per subunit.</text>
</comment>
<keyword evidence="7 16" id="KW-0444">Lipid biosynthesis</keyword>
<dbReference type="PRINTS" id="PR01069">
    <property type="entry name" value="ACCCTRFRASEA"/>
</dbReference>
<comment type="similarity">
    <text evidence="3">In the C-terminal section; belongs to the AccA family.</text>
</comment>
<dbReference type="GO" id="GO:0016743">
    <property type="term" value="F:carboxyl- or carbamoyltransferase activity"/>
    <property type="evidence" value="ECO:0007669"/>
    <property type="project" value="UniProtKB-UniRule"/>
</dbReference>
<feature type="binding site" evidence="17">
    <location>
        <position position="172"/>
    </location>
    <ligand>
        <name>Zn(2+)</name>
        <dbReference type="ChEBI" id="CHEBI:29105"/>
    </ligand>
</feature>
<feature type="domain" description="CoA carboxyltransferase N-terminal" evidence="18">
    <location>
        <begin position="168"/>
        <end position="434"/>
    </location>
</feature>
<protein>
    <recommendedName>
        <fullName evidence="16 17">Multifunctional fusion protein</fullName>
    </recommendedName>
    <domain>
        <recommendedName>
            <fullName evidence="16">Acetyl-coenzyme A carboxylase carboxyl transferase subunit alpha</fullName>
            <shortName evidence="16">ACCase subunit alpha</shortName>
            <shortName evidence="16">Acetyl-CoA carboxylase carboxyltransferase subunit alpha</shortName>
            <ecNumber evidence="16">2.1.3.15</ecNumber>
        </recommendedName>
    </domain>
    <domain>
        <recommendedName>
            <fullName evidence="17">Acetyl-coenzyme A carboxylase carboxyl transferase subunit beta</fullName>
            <shortName evidence="17">ACCase subunit beta</shortName>
            <shortName evidence="17">Acetyl-CoA carboxylase carboxyltransferase subunit beta</shortName>
        </recommendedName>
    </domain>
</protein>
<dbReference type="PROSITE" id="PS50989">
    <property type="entry name" value="COA_CT_CTER"/>
    <property type="match status" value="1"/>
</dbReference>
<sequence>MRRKKTDYVVMSDAAPACPLESLVDIARKGFARALVVDGRRALDEIPAASSSAGLHTAIAYTRDMEESPRLALAEQRVRIGDDAHGGSFDDGYLVLAAAQSAASDVLLLVDSPLADDADFVGLALGEGLGVFAVESSRVTPGAFGGVTKAWRSCVCATGLVHPADALSWRRCPSCDGVFGVRAVADAGEVCPRCGHHFRMTSAQRFDFLFDEGSMEPLDGIDDGGDPLSFPGYADKLAAVRAKSGLSEAVSCATGRIAGIEAAACVMDSTFFMGSMGRAVGERIARAADLATERRLPLLIFCASGGARMQEGLASLMQMAKVSCAIRRHADAGLAYLSVVTDPTTGGVTASFAMQGDVVLAEPGALVGFAGRRVVEDTTGEKLPEGFQTAEFALEHGLIDAVVGRDRLRCDIASLLALLGSCGKDAVRGPDALSRALAAHPSAHERFVMNERALDVAPAARAWDAKRAAWRDAHVRRSADGARTMPAAARAQDNPAWRSVQVARDTHRPTALHYLSFMTEGFFELHGDRAFADDAAVVCGVGWIGGRAAMVIAQEKGAALKERLRRNFGCPQPEGYRKSLRAMRLAERFGLPVVCLVDTQGAYCGRTAEERGQGNAIAENLAYLAGIRVPVISAIVGEGGSGGALALALSDAVAMQEHAVYSVLSPEGFASILWKDRSRAPEAAAAMRMNAYEIFEMGIVDTVLEEGEGSASENPLLAADAVRRYVESRLDELAAIDADELVARRQRRFAGF</sequence>
<evidence type="ECO:0000256" key="2">
    <source>
        <dbReference type="ARBA" id="ARBA00004956"/>
    </source>
</evidence>
<dbReference type="SUPFAM" id="SSF52096">
    <property type="entry name" value="ClpP/crotonase"/>
    <property type="match status" value="2"/>
</dbReference>
<evidence type="ECO:0000256" key="3">
    <source>
        <dbReference type="ARBA" id="ARBA00006276"/>
    </source>
</evidence>
<dbReference type="GO" id="GO:0009317">
    <property type="term" value="C:acetyl-CoA carboxylase complex"/>
    <property type="evidence" value="ECO:0007669"/>
    <property type="project" value="InterPro"/>
</dbReference>
<dbReference type="EMBL" id="JAGZSV010000024">
    <property type="protein sequence ID" value="MBS6940322.1"/>
    <property type="molecule type" value="Genomic_DNA"/>
</dbReference>
<feature type="domain" description="CoA carboxyltransferase C-terminal" evidence="19">
    <location>
        <begin position="474"/>
        <end position="732"/>
    </location>
</feature>
<name>A0A943YYG0_9ACTN</name>
<evidence type="ECO:0000256" key="6">
    <source>
        <dbReference type="ARBA" id="ARBA00022490"/>
    </source>
</evidence>
<comment type="subunit">
    <text evidence="16">Acetyl-CoA carboxylase is a heterohexamer composed of biotin carboxyl carrier protein (AccB), biotin carboxylase (AccC) and two subunits each of ACCase subunit alpha (AccA) and ACCase subunit beta (AccD).</text>
</comment>
<evidence type="ECO:0000256" key="17">
    <source>
        <dbReference type="HAMAP-Rule" id="MF_01395"/>
    </source>
</evidence>
<keyword evidence="8 16" id="KW-0808">Transferase</keyword>
<evidence type="ECO:0000256" key="1">
    <source>
        <dbReference type="ARBA" id="ARBA00004496"/>
    </source>
</evidence>
<dbReference type="InterPro" id="IPR011763">
    <property type="entry name" value="COA_CT_C"/>
</dbReference>
<evidence type="ECO:0000256" key="14">
    <source>
        <dbReference type="ARBA" id="ARBA00025280"/>
    </source>
</evidence>
<keyword evidence="6 16" id="KW-0963">Cytoplasm</keyword>
<comment type="pathway">
    <text evidence="2 16">Lipid metabolism; malonyl-CoA biosynthesis; malonyl-CoA from acetyl-CoA: step 1/1.</text>
</comment>
<evidence type="ECO:0000256" key="10">
    <source>
        <dbReference type="ARBA" id="ARBA00022832"/>
    </source>
</evidence>
<dbReference type="GO" id="GO:0005524">
    <property type="term" value="F:ATP binding"/>
    <property type="evidence" value="ECO:0007669"/>
    <property type="project" value="UniProtKB-KW"/>
</dbReference>
<dbReference type="PANTHER" id="PTHR42853">
    <property type="entry name" value="ACETYL-COENZYME A CARBOXYLASE CARBOXYL TRANSFERASE SUBUNIT ALPHA"/>
    <property type="match status" value="1"/>
</dbReference>
<evidence type="ECO:0000259" key="19">
    <source>
        <dbReference type="PROSITE" id="PS50989"/>
    </source>
</evidence>
<evidence type="ECO:0000313" key="20">
    <source>
        <dbReference type="EMBL" id="MBS6940322.1"/>
    </source>
</evidence>
<evidence type="ECO:0000256" key="13">
    <source>
        <dbReference type="ARBA" id="ARBA00023160"/>
    </source>
</evidence>
<dbReference type="HAMAP" id="MF_01395">
    <property type="entry name" value="AcetylCoA_CT_beta"/>
    <property type="match status" value="1"/>
</dbReference>
<dbReference type="EC" id="2.1.3.15" evidence="16"/>
<organism evidence="20 21">
    <name type="scientific">Slackia piriformis</name>
    <dbReference type="NCBI Taxonomy" id="626934"/>
    <lineage>
        <taxon>Bacteria</taxon>
        <taxon>Bacillati</taxon>
        <taxon>Actinomycetota</taxon>
        <taxon>Coriobacteriia</taxon>
        <taxon>Eggerthellales</taxon>
        <taxon>Eggerthellaceae</taxon>
        <taxon>Slackia</taxon>
    </lineage>
</organism>
<comment type="caution">
    <text evidence="20">The sequence shown here is derived from an EMBL/GenBank/DDBJ whole genome shotgun (WGS) entry which is preliminary data.</text>
</comment>
<evidence type="ECO:0000256" key="9">
    <source>
        <dbReference type="ARBA" id="ARBA00022741"/>
    </source>
</evidence>
<keyword evidence="12 16" id="KW-0443">Lipid metabolism</keyword>
<evidence type="ECO:0000256" key="4">
    <source>
        <dbReference type="ARBA" id="ARBA00010284"/>
    </source>
</evidence>
<feature type="zinc finger region" description="C4-type" evidence="17">
    <location>
        <begin position="172"/>
        <end position="194"/>
    </location>
</feature>
<dbReference type="PANTHER" id="PTHR42853:SF3">
    <property type="entry name" value="ACETYL-COENZYME A CARBOXYLASE CARBOXYL TRANSFERASE SUBUNIT ALPHA, CHLOROPLASTIC"/>
    <property type="match status" value="1"/>
</dbReference>
<evidence type="ECO:0000256" key="12">
    <source>
        <dbReference type="ARBA" id="ARBA00023098"/>
    </source>
</evidence>
<comment type="subcellular location">
    <subcellularLocation>
        <location evidence="1 16">Cytoplasm</location>
    </subcellularLocation>
</comment>
<evidence type="ECO:0000256" key="7">
    <source>
        <dbReference type="ARBA" id="ARBA00022516"/>
    </source>
</evidence>
<evidence type="ECO:0000256" key="16">
    <source>
        <dbReference type="HAMAP-Rule" id="MF_00823"/>
    </source>
</evidence>
<keyword evidence="13 16" id="KW-0275">Fatty acid biosynthesis</keyword>
<dbReference type="InterPro" id="IPR011762">
    <property type="entry name" value="COA_CT_N"/>
</dbReference>
<dbReference type="Proteomes" id="UP000727506">
    <property type="component" value="Unassembled WGS sequence"/>
</dbReference>